<sequence>MARQNLKQKMSKWFNGRELMKTEMIFRRIFTMWRVLMMVVLFAASTAHAAISNVTLTVLSDGVAPFDATDGAGLDSSASNGIARALDKVTYRISYSSSATTSSKFVLTLPTGASWDLATVAASVCNGPGGGSISGTTLTCNRIPVVGVESFNVSLVANTMANGAVVTPTVSVDGAAPVSGSSVTVSAAPKAVFQVYNNNSVLVPTTMSGVAGQLLRTEFVVGIPKTTDARGAESIAAGSTFEISMQPGAVMDPTSCTGTVSCSQPGGPGTPVTVTITPQINFNNTRDSSTYYTNFSPATNVAFYKELRIFVPNEPNFPAGQKSIAHNQFSKFDPNSISGQSNFGSGFSNDMDPSFSCSTTTIIATSYACNGQQVDRSTPNPNVLFPIFSLLTETSSLADLVYGDDSNLNGRESSTSETILPSESFVSHSGFTMKDSGISTISNAGICVVFNNELMTLNGVPYAKFANTFTNGFSANVDVAGSDLVVEYSAQTYASDADRRAANCGMAGDGSSGWSTNPNALPGGQSSVTAVRFRYANGKTLVPGNGMVLSVPFSRTSTAASLALADQTVVPWFWHTSYTDDTSNTNQFANSTYNGAAGSILRGGRFTTGSVKVHHKISVSGPVAPGSTTAMTITPQLIGAGVAGVDLTAKNVSITTSFPDNCAMPVIASLPSGASFTPGDYGSDGIPCTADDGAAGRITFALGDVVAPGGTVTSPYGGHMTELTPIVFNVLATSNASASIKTLTSVISSSSDSTPAVINAALTEDRTETLNLVVNGAASFTASKSTFGTTGGKVGANETFGYTINFGNGGSRDSGVGYFVDVLPFDGDDNGTTGLGSGKFKVTSLSAAMSSATMGGVTIQYSTDNALNIQNSVKVPGQENGSVGINWIAYTQSATLPDGVTAIRFITENPMLIGNSGTGTIFLQAPTINSSSSLVNSVWARTDLVNGDPLSAQVIRSGSAVTVQGLDPGTIRGRVYLDVDMNHLYNAGDLGLTPTVVKIECVSGACLTGLQGTVFSMTVDSTGGYSFAPGATVFSNGTATGTPITNFQGVLSGTWNITEQPAVSLSTEIFTTHVGTVNGSASGTAAGRSITGIVMPVNGIGVNYDFGEIANPVVDTVKSASPAAGTTVEIGQVIEYTLKTKVTGNPTQGNINLKDTLDAGLTVNSVPNGCTLTGQEITCTLPTGTVQGDHTFTYSATVNASAVTKVNNQVVADVGTCSSCSVSHPLWSVVTNKTSDAAAKKNV</sequence>
<proteinExistence type="predicted"/>
<feature type="non-terminal residue" evidence="1">
    <location>
        <position position="1243"/>
    </location>
</feature>
<keyword evidence="2" id="KW-1185">Reference proteome</keyword>
<evidence type="ECO:0000313" key="1">
    <source>
        <dbReference type="EMBL" id="TDR27021.1"/>
    </source>
</evidence>
<gene>
    <name evidence="1" type="ORF">DFR44_1541</name>
</gene>
<dbReference type="OrthoDB" id="4648428at2"/>
<reference evidence="1 2" key="1">
    <citation type="submission" date="2019-03" db="EMBL/GenBank/DDBJ databases">
        <title>Genomic Encyclopedia of Type Strains, Phase IV (KMG-IV): sequencing the most valuable type-strain genomes for metagenomic binning, comparative biology and taxonomic classification.</title>
        <authorList>
            <person name="Goeker M."/>
        </authorList>
    </citation>
    <scope>NUCLEOTIDE SEQUENCE [LARGE SCALE GENOMIC DNA]</scope>
    <source>
        <strain evidence="1 2">DSM 102852</strain>
    </source>
</reference>
<dbReference type="Gene3D" id="2.60.40.740">
    <property type="match status" value="1"/>
</dbReference>
<protein>
    <submittedName>
        <fullName evidence="1">Fimbrial isopeptide formation D2 family protein</fullName>
    </submittedName>
</protein>
<evidence type="ECO:0000313" key="2">
    <source>
        <dbReference type="Proteomes" id="UP000294480"/>
    </source>
</evidence>
<dbReference type="EMBL" id="SNZE01000054">
    <property type="protein sequence ID" value="TDR27021.1"/>
    <property type="molecule type" value="Genomic_DNA"/>
</dbReference>
<dbReference type="Proteomes" id="UP000294480">
    <property type="component" value="Unassembled WGS sequence"/>
</dbReference>
<accession>A0A4R6XZP8</accession>
<dbReference type="AlphaFoldDB" id="A0A4R6XZP8"/>
<comment type="caution">
    <text evidence="1">The sequence shown here is derived from an EMBL/GenBank/DDBJ whole genome shotgun (WGS) entry which is preliminary data.</text>
</comment>
<name>A0A4R6XZP8_9BURK</name>
<organism evidence="1 2">
    <name type="scientific">Hydromonas duriensis</name>
    <dbReference type="NCBI Taxonomy" id="1527608"/>
    <lineage>
        <taxon>Bacteria</taxon>
        <taxon>Pseudomonadati</taxon>
        <taxon>Pseudomonadota</taxon>
        <taxon>Betaproteobacteria</taxon>
        <taxon>Burkholderiales</taxon>
        <taxon>Burkholderiaceae</taxon>
        <taxon>Hydromonas</taxon>
    </lineage>
</organism>